<keyword evidence="3" id="KW-1185">Reference proteome</keyword>
<evidence type="ECO:0000313" key="2">
    <source>
        <dbReference type="EMBL" id="KAK4006516.1"/>
    </source>
</evidence>
<name>A0ABQ9Z0T3_9CRUS</name>
<evidence type="ECO:0000313" key="3">
    <source>
        <dbReference type="Proteomes" id="UP001234178"/>
    </source>
</evidence>
<gene>
    <name evidence="2" type="ORF">OUZ56_011670</name>
</gene>
<accession>A0ABQ9Z0T3</accession>
<reference evidence="2 3" key="1">
    <citation type="journal article" date="2023" name="Nucleic Acids Res.">
        <title>The hologenome of Daphnia magna reveals possible DNA methylation and microbiome-mediated evolution of the host genome.</title>
        <authorList>
            <person name="Chaturvedi A."/>
            <person name="Li X."/>
            <person name="Dhandapani V."/>
            <person name="Marshall H."/>
            <person name="Kissane S."/>
            <person name="Cuenca-Cambronero M."/>
            <person name="Asole G."/>
            <person name="Calvet F."/>
            <person name="Ruiz-Romero M."/>
            <person name="Marangio P."/>
            <person name="Guigo R."/>
            <person name="Rago D."/>
            <person name="Mirbahai L."/>
            <person name="Eastwood N."/>
            <person name="Colbourne J.K."/>
            <person name="Zhou J."/>
            <person name="Mallon E."/>
            <person name="Orsini L."/>
        </authorList>
    </citation>
    <scope>NUCLEOTIDE SEQUENCE [LARGE SCALE GENOMIC DNA]</scope>
    <source>
        <strain evidence="2">LRV0_1</strain>
    </source>
</reference>
<feature type="region of interest" description="Disordered" evidence="1">
    <location>
        <begin position="202"/>
        <end position="236"/>
    </location>
</feature>
<feature type="compositionally biased region" description="Basic and acidic residues" evidence="1">
    <location>
        <begin position="1"/>
        <end position="11"/>
    </location>
</feature>
<dbReference type="EMBL" id="JAOYFB010000002">
    <property type="protein sequence ID" value="KAK4006516.1"/>
    <property type="molecule type" value="Genomic_DNA"/>
</dbReference>
<sequence>MTEGHIGKECPTRANGQGGRRGRTPDGKFGCYGCEGIGHIRRGLPSSQLEGGAPQQKQHQQVRFAGEGKQVIGLVGTEHVVSEVLAWPILKIDIQRMVVLDVLCWGKRVAAVIDTGVVVSVCSPKLVRELGITVTPWRANRLGDSTGRSCKAVSIRWEDDHRGGGFGSGRRHRLTSGKGHVGKTWNADEDWGATGDLHWRHCHRSTGGRDDGGSTETSSPERMLGPTPIDESGRNSTTRFERVWRMCTGGTIPSIAEDENGVDGKGHGRGTIGQMAITNLSDHQQWIEEGTVLGIIEPVTEIKEGDTPVAVATAGAEKKALREHEFESRIGEGLIPTDREKIREVLVEYGDWFSLPGDQLGLCTAAEHTIDTGEAKPI</sequence>
<evidence type="ECO:0000256" key="1">
    <source>
        <dbReference type="SAM" id="MobiDB-lite"/>
    </source>
</evidence>
<proteinExistence type="predicted"/>
<protein>
    <submittedName>
        <fullName evidence="2">Uncharacterized protein</fullName>
    </submittedName>
</protein>
<comment type="caution">
    <text evidence="2">The sequence shown here is derived from an EMBL/GenBank/DDBJ whole genome shotgun (WGS) entry which is preliminary data.</text>
</comment>
<organism evidence="2 3">
    <name type="scientific">Daphnia magna</name>
    <dbReference type="NCBI Taxonomy" id="35525"/>
    <lineage>
        <taxon>Eukaryota</taxon>
        <taxon>Metazoa</taxon>
        <taxon>Ecdysozoa</taxon>
        <taxon>Arthropoda</taxon>
        <taxon>Crustacea</taxon>
        <taxon>Branchiopoda</taxon>
        <taxon>Diplostraca</taxon>
        <taxon>Cladocera</taxon>
        <taxon>Anomopoda</taxon>
        <taxon>Daphniidae</taxon>
        <taxon>Daphnia</taxon>
    </lineage>
</organism>
<feature type="region of interest" description="Disordered" evidence="1">
    <location>
        <begin position="1"/>
        <end position="22"/>
    </location>
</feature>
<dbReference type="Proteomes" id="UP001234178">
    <property type="component" value="Unassembled WGS sequence"/>
</dbReference>